<evidence type="ECO:0000313" key="2">
    <source>
        <dbReference type="EMBL" id="PSL40346.1"/>
    </source>
</evidence>
<organism evidence="2 3">
    <name type="scientific">Planomicrobium soli</name>
    <dbReference type="NCBI Taxonomy" id="1176648"/>
    <lineage>
        <taxon>Bacteria</taxon>
        <taxon>Bacillati</taxon>
        <taxon>Bacillota</taxon>
        <taxon>Bacilli</taxon>
        <taxon>Bacillales</taxon>
        <taxon>Caryophanaceae</taxon>
        <taxon>Planomicrobium</taxon>
    </lineage>
</organism>
<dbReference type="Proteomes" id="UP000242682">
    <property type="component" value="Unassembled WGS sequence"/>
</dbReference>
<dbReference type="InterPro" id="IPR002878">
    <property type="entry name" value="ChsH2_C"/>
</dbReference>
<dbReference type="OrthoDB" id="5514845at2"/>
<dbReference type="InterPro" id="IPR012340">
    <property type="entry name" value="NA-bd_OB-fold"/>
</dbReference>
<gene>
    <name evidence="2" type="ORF">B0H99_105123</name>
</gene>
<dbReference type="SUPFAM" id="SSF50249">
    <property type="entry name" value="Nucleic acid-binding proteins"/>
    <property type="match status" value="1"/>
</dbReference>
<dbReference type="RefSeq" id="WP_106533132.1">
    <property type="nucleotide sequence ID" value="NZ_PYAT01000005.1"/>
</dbReference>
<reference evidence="2 3" key="1">
    <citation type="submission" date="2018-03" db="EMBL/GenBank/DDBJ databases">
        <title>Genomic Encyclopedia of Type Strains, Phase III (KMG-III): the genomes of soil and plant-associated and newly described type strains.</title>
        <authorList>
            <person name="Whitman W."/>
        </authorList>
    </citation>
    <scope>NUCLEOTIDE SEQUENCE [LARGE SCALE GENOMIC DNA]</scope>
    <source>
        <strain evidence="2 3">CGMCC 1.12259</strain>
    </source>
</reference>
<accession>A0A2P8H2A4</accession>
<dbReference type="AlphaFoldDB" id="A0A2P8H2A4"/>
<dbReference type="InterPro" id="IPR052513">
    <property type="entry name" value="Thioester_dehydratase-like"/>
</dbReference>
<name>A0A2P8H2A4_9BACL</name>
<evidence type="ECO:0000313" key="3">
    <source>
        <dbReference type="Proteomes" id="UP000242682"/>
    </source>
</evidence>
<dbReference type="PANTHER" id="PTHR34075">
    <property type="entry name" value="BLR3430 PROTEIN"/>
    <property type="match status" value="1"/>
</dbReference>
<dbReference type="EMBL" id="PYAT01000005">
    <property type="protein sequence ID" value="PSL40346.1"/>
    <property type="molecule type" value="Genomic_DNA"/>
</dbReference>
<feature type="domain" description="ChsH2 C-terminal OB-fold" evidence="1">
    <location>
        <begin position="29"/>
        <end position="86"/>
    </location>
</feature>
<proteinExistence type="predicted"/>
<keyword evidence="3" id="KW-1185">Reference proteome</keyword>
<dbReference type="Pfam" id="PF01796">
    <property type="entry name" value="OB_ChsH2_C"/>
    <property type="match status" value="1"/>
</dbReference>
<evidence type="ECO:0000259" key="1">
    <source>
        <dbReference type="Pfam" id="PF01796"/>
    </source>
</evidence>
<sequence>MKIYSCCGTDSITKKYACSKCSESKHEEKEVSDKGTVYSYTKIHIAPAEFADIAPYNVVLIDLDEANAKVTARIQEDVEIGDAVKLSRIENGAYVYEKIQNTSAVV</sequence>
<protein>
    <recommendedName>
        <fullName evidence="1">ChsH2 C-terminal OB-fold domain-containing protein</fullName>
    </recommendedName>
</protein>
<dbReference type="PANTHER" id="PTHR34075:SF5">
    <property type="entry name" value="BLR3430 PROTEIN"/>
    <property type="match status" value="1"/>
</dbReference>
<comment type="caution">
    <text evidence="2">The sequence shown here is derived from an EMBL/GenBank/DDBJ whole genome shotgun (WGS) entry which is preliminary data.</text>
</comment>